<gene>
    <name evidence="3" type="ORF">SMSP2_00408</name>
</gene>
<keyword evidence="1" id="KW-0560">Oxidoreductase</keyword>
<evidence type="ECO:0000313" key="4">
    <source>
        <dbReference type="Proteomes" id="UP000188181"/>
    </source>
</evidence>
<dbReference type="AlphaFoldDB" id="A0A1Q2MBN0"/>
<dbReference type="RefSeq" id="WP_146682363.1">
    <property type="nucleotide sequence ID" value="NZ_CP019646.1"/>
</dbReference>
<dbReference type="SUPFAM" id="SSF50129">
    <property type="entry name" value="GroES-like"/>
    <property type="match status" value="1"/>
</dbReference>
<name>A0A1Q2MBN0_9BACT</name>
<dbReference type="KEGG" id="pbas:SMSP2_00408"/>
<dbReference type="EMBL" id="CP019646">
    <property type="protein sequence ID" value="AQQ70069.1"/>
    <property type="molecule type" value="Genomic_DNA"/>
</dbReference>
<evidence type="ECO:0000313" key="3">
    <source>
        <dbReference type="EMBL" id="AQQ70069.1"/>
    </source>
</evidence>
<dbReference type="PANTHER" id="PTHR43401">
    <property type="entry name" value="L-THREONINE 3-DEHYDROGENASE"/>
    <property type="match status" value="1"/>
</dbReference>
<dbReference type="Pfam" id="PF08240">
    <property type="entry name" value="ADH_N"/>
    <property type="match status" value="1"/>
</dbReference>
<dbReference type="InterPro" id="IPR013154">
    <property type="entry name" value="ADH-like_N"/>
</dbReference>
<dbReference type="OrthoDB" id="9770238at2"/>
<dbReference type="GO" id="GO:0016491">
    <property type="term" value="F:oxidoreductase activity"/>
    <property type="evidence" value="ECO:0007669"/>
    <property type="project" value="UniProtKB-KW"/>
</dbReference>
<dbReference type="InterPro" id="IPR050129">
    <property type="entry name" value="Zn_alcohol_dh"/>
</dbReference>
<protein>
    <submittedName>
        <fullName evidence="3">Alcohol dehydrogenase GroES-like domain protein</fullName>
    </submittedName>
</protein>
<evidence type="ECO:0000256" key="1">
    <source>
        <dbReference type="ARBA" id="ARBA00023002"/>
    </source>
</evidence>
<dbReference type="PANTHER" id="PTHR43401:SF2">
    <property type="entry name" value="L-THREONINE 3-DEHYDROGENASE"/>
    <property type="match status" value="1"/>
</dbReference>
<dbReference type="InterPro" id="IPR036291">
    <property type="entry name" value="NAD(P)-bd_dom_sf"/>
</dbReference>
<feature type="domain" description="Alcohol dehydrogenase-like N-terminal" evidence="2">
    <location>
        <begin position="33"/>
        <end position="146"/>
    </location>
</feature>
<sequence>MTTPQTQKAVQLVGPDKLKFNPEKSVYRPNQWQILCKVEVVGLCFSDLKLLKQFDSHVRKGKIVDGVDPAVLAEYPAYKVDEEPTVPGHEIVVSVIEQGEKVTKTKVGGRYLVQADHRWLKTQNSNGAIGYNIEGGLQQYMLFDERVSLSPDGEFMLIEVSDECSASAVALVEPWACVEDAYVVKERQTLTKGGKMLVVAEADFDKAAFDAFVKKYGEPGSITAIGTDEIDNAEKADNVDSLADFAYDDLVYFGSDAATLEKLFDKTANRGLVIIALCGGRFETEPQTAVGRVHYGGIRIIGTTGSDPAEAMKTIPATGEIRKGDVINVIGAGGPMGVMHVVRNICQGVEGVTVYAGDLDDDRLAAMSRFAEPMAKERGVGYKSYNPKKDEGPKNVDYSALMAPVPALAAACVKNGSKNGIVNIFAGIPATVKGPIDMNRYIENGMYFIGTSGSTLDDMLVVLEKVLTGKLDTNISVAAVSGLEAAVEGIRAVENHSIPGKILVYPDCEDLGLTTLDKLASIKPETTAELDNGVWTKAAENKLLNK</sequence>
<dbReference type="InterPro" id="IPR011032">
    <property type="entry name" value="GroES-like_sf"/>
</dbReference>
<dbReference type="Gene3D" id="3.40.50.720">
    <property type="entry name" value="NAD(P)-binding Rossmann-like Domain"/>
    <property type="match status" value="1"/>
</dbReference>
<dbReference type="Proteomes" id="UP000188181">
    <property type="component" value="Chromosome"/>
</dbReference>
<evidence type="ECO:0000259" key="2">
    <source>
        <dbReference type="Pfam" id="PF08240"/>
    </source>
</evidence>
<dbReference type="Gene3D" id="3.90.180.10">
    <property type="entry name" value="Medium-chain alcohol dehydrogenases, catalytic domain"/>
    <property type="match status" value="2"/>
</dbReference>
<organism evidence="3 4">
    <name type="scientific">Limihaloglobus sulfuriphilus</name>
    <dbReference type="NCBI Taxonomy" id="1851148"/>
    <lineage>
        <taxon>Bacteria</taxon>
        <taxon>Pseudomonadati</taxon>
        <taxon>Planctomycetota</taxon>
        <taxon>Phycisphaerae</taxon>
        <taxon>Sedimentisphaerales</taxon>
        <taxon>Sedimentisphaeraceae</taxon>
        <taxon>Limihaloglobus</taxon>
    </lineage>
</organism>
<reference evidence="4" key="1">
    <citation type="submission" date="2017-02" db="EMBL/GenBank/DDBJ databases">
        <title>Comparative genomics and description of representatives of a novel lineage of planctomycetes thriving in anoxic sediments.</title>
        <authorList>
            <person name="Spring S."/>
            <person name="Bunk B."/>
            <person name="Sproer C."/>
        </authorList>
    </citation>
    <scope>NUCLEOTIDE SEQUENCE [LARGE SCALE GENOMIC DNA]</scope>
    <source>
        <strain evidence="4">SM-Chi-D1</strain>
    </source>
</reference>
<dbReference type="SUPFAM" id="SSF51735">
    <property type="entry name" value="NAD(P)-binding Rossmann-fold domains"/>
    <property type="match status" value="1"/>
</dbReference>
<proteinExistence type="predicted"/>
<dbReference type="STRING" id="1851148.SMSP2_00408"/>
<accession>A0A1Q2MBN0</accession>
<keyword evidence="4" id="KW-1185">Reference proteome</keyword>